<comment type="caution">
    <text evidence="9">The sequence shown here is derived from an EMBL/GenBank/DDBJ whole genome shotgun (WGS) entry which is preliminary data.</text>
</comment>
<dbReference type="Proteomes" id="UP000614047">
    <property type="component" value="Unassembled WGS sequence"/>
</dbReference>
<feature type="transmembrane region" description="Helical" evidence="7">
    <location>
        <begin position="261"/>
        <end position="282"/>
    </location>
</feature>
<name>A0A931DFR9_9ACTN</name>
<evidence type="ECO:0000313" key="9">
    <source>
        <dbReference type="EMBL" id="MBG6087969.1"/>
    </source>
</evidence>
<keyword evidence="10" id="KW-1185">Reference proteome</keyword>
<evidence type="ECO:0000256" key="7">
    <source>
        <dbReference type="RuleBase" id="RU363032"/>
    </source>
</evidence>
<dbReference type="EMBL" id="JADOUA010000001">
    <property type="protein sequence ID" value="MBG6087969.1"/>
    <property type="molecule type" value="Genomic_DNA"/>
</dbReference>
<gene>
    <name evidence="9" type="ORF">IW256_002082</name>
</gene>
<feature type="domain" description="ABC transmembrane type-1" evidence="8">
    <location>
        <begin position="91"/>
        <end position="282"/>
    </location>
</feature>
<dbReference type="PANTHER" id="PTHR32243">
    <property type="entry name" value="MALTOSE TRANSPORT SYSTEM PERMEASE-RELATED"/>
    <property type="match status" value="1"/>
</dbReference>
<keyword evidence="6 7" id="KW-0472">Membrane</keyword>
<dbReference type="InterPro" id="IPR035906">
    <property type="entry name" value="MetI-like_sf"/>
</dbReference>
<comment type="similarity">
    <text evidence="7">Belongs to the binding-protein-dependent transport system permease family.</text>
</comment>
<evidence type="ECO:0000256" key="3">
    <source>
        <dbReference type="ARBA" id="ARBA00022475"/>
    </source>
</evidence>
<feature type="transmembrane region" description="Helical" evidence="7">
    <location>
        <begin position="159"/>
        <end position="182"/>
    </location>
</feature>
<dbReference type="InterPro" id="IPR000515">
    <property type="entry name" value="MetI-like"/>
</dbReference>
<feature type="transmembrane region" description="Helical" evidence="7">
    <location>
        <begin position="90"/>
        <end position="113"/>
    </location>
</feature>
<dbReference type="GO" id="GO:0005886">
    <property type="term" value="C:plasma membrane"/>
    <property type="evidence" value="ECO:0007669"/>
    <property type="project" value="UniProtKB-SubCell"/>
</dbReference>
<keyword evidence="3" id="KW-1003">Cell membrane</keyword>
<dbReference type="PANTHER" id="PTHR32243:SF18">
    <property type="entry name" value="INNER MEMBRANE ABC TRANSPORTER PERMEASE PROTEIN YCJP"/>
    <property type="match status" value="1"/>
</dbReference>
<dbReference type="GO" id="GO:0055085">
    <property type="term" value="P:transmembrane transport"/>
    <property type="evidence" value="ECO:0007669"/>
    <property type="project" value="InterPro"/>
</dbReference>
<dbReference type="Gene3D" id="1.10.3720.10">
    <property type="entry name" value="MetI-like"/>
    <property type="match status" value="1"/>
</dbReference>
<evidence type="ECO:0000256" key="5">
    <source>
        <dbReference type="ARBA" id="ARBA00022989"/>
    </source>
</evidence>
<dbReference type="CDD" id="cd06261">
    <property type="entry name" value="TM_PBP2"/>
    <property type="match status" value="1"/>
</dbReference>
<evidence type="ECO:0000256" key="1">
    <source>
        <dbReference type="ARBA" id="ARBA00004651"/>
    </source>
</evidence>
<feature type="transmembrane region" description="Helical" evidence="7">
    <location>
        <begin position="203"/>
        <end position="228"/>
    </location>
</feature>
<sequence length="297" mass="32288">MTVEARPSGGRRRAGRAGGRSRAGRAALNGAGLLVFLFAVFPVFWMVMTAFKTDEDINADVPLPVPVHWTLGHFRKVISGQGLEFGLFHFFLNSAIVALATVVVSALVGLLAAYAVARTRFRGRAAFLVMLIIVQMVPLEALLLPLMLNAQRLQLLNSLTGVIIVYIGSSLGFSILMLRGFVAAVPRQLEEAAALDGASPRTVFWRITFPLVAPGLVATGIFSFVTAWNEFVIAFAFLKDQQTYLLPLTLSYHFGRTQVEWGSIMAASTLFTIPVMIFFLIVQRRMVSGLVAGAVKG</sequence>
<dbReference type="Pfam" id="PF00528">
    <property type="entry name" value="BPD_transp_1"/>
    <property type="match status" value="1"/>
</dbReference>
<feature type="transmembrane region" description="Helical" evidence="7">
    <location>
        <begin position="26"/>
        <end position="48"/>
    </location>
</feature>
<dbReference type="InterPro" id="IPR050901">
    <property type="entry name" value="BP-dep_ABC_trans_perm"/>
</dbReference>
<dbReference type="PROSITE" id="PS50928">
    <property type="entry name" value="ABC_TM1"/>
    <property type="match status" value="1"/>
</dbReference>
<dbReference type="AlphaFoldDB" id="A0A931DFR9"/>
<evidence type="ECO:0000313" key="10">
    <source>
        <dbReference type="Proteomes" id="UP000614047"/>
    </source>
</evidence>
<dbReference type="SUPFAM" id="SSF161098">
    <property type="entry name" value="MetI-like"/>
    <property type="match status" value="1"/>
</dbReference>
<organism evidence="9 10">
    <name type="scientific">Actinomadura viridis</name>
    <dbReference type="NCBI Taxonomy" id="58110"/>
    <lineage>
        <taxon>Bacteria</taxon>
        <taxon>Bacillati</taxon>
        <taxon>Actinomycetota</taxon>
        <taxon>Actinomycetes</taxon>
        <taxon>Streptosporangiales</taxon>
        <taxon>Thermomonosporaceae</taxon>
        <taxon>Actinomadura</taxon>
    </lineage>
</organism>
<dbReference type="RefSeq" id="WP_197010758.1">
    <property type="nucleotide sequence ID" value="NZ_BAABES010000008.1"/>
</dbReference>
<reference evidence="9" key="1">
    <citation type="submission" date="2020-11" db="EMBL/GenBank/DDBJ databases">
        <title>Sequencing the genomes of 1000 actinobacteria strains.</title>
        <authorList>
            <person name="Klenk H.-P."/>
        </authorList>
    </citation>
    <scope>NUCLEOTIDE SEQUENCE</scope>
    <source>
        <strain evidence="9">DSM 43175</strain>
    </source>
</reference>
<feature type="transmembrane region" description="Helical" evidence="7">
    <location>
        <begin position="125"/>
        <end position="147"/>
    </location>
</feature>
<comment type="subcellular location">
    <subcellularLocation>
        <location evidence="1 7">Cell membrane</location>
        <topology evidence="1 7">Multi-pass membrane protein</topology>
    </subcellularLocation>
</comment>
<proteinExistence type="inferred from homology"/>
<keyword evidence="5 7" id="KW-1133">Transmembrane helix</keyword>
<evidence type="ECO:0000256" key="4">
    <source>
        <dbReference type="ARBA" id="ARBA00022692"/>
    </source>
</evidence>
<evidence type="ECO:0000256" key="6">
    <source>
        <dbReference type="ARBA" id="ARBA00023136"/>
    </source>
</evidence>
<keyword evidence="2 7" id="KW-0813">Transport</keyword>
<evidence type="ECO:0000259" key="8">
    <source>
        <dbReference type="PROSITE" id="PS50928"/>
    </source>
</evidence>
<accession>A0A931DFR9</accession>
<protein>
    <submittedName>
        <fullName evidence="9">N,N'-diacetylchitobiose transport system permease protein</fullName>
    </submittedName>
</protein>
<evidence type="ECO:0000256" key="2">
    <source>
        <dbReference type="ARBA" id="ARBA00022448"/>
    </source>
</evidence>
<keyword evidence="4 7" id="KW-0812">Transmembrane</keyword>